<gene>
    <name evidence="2" type="ORF">FVR03_14225</name>
</gene>
<evidence type="ECO:0000259" key="1">
    <source>
        <dbReference type="PROSITE" id="PS51186"/>
    </source>
</evidence>
<feature type="domain" description="N-acetyltransferase" evidence="1">
    <location>
        <begin position="2"/>
        <end position="143"/>
    </location>
</feature>
<dbReference type="OrthoDB" id="2352823at2"/>
<comment type="caution">
    <text evidence="2">The sequence shown here is derived from an EMBL/GenBank/DDBJ whole genome shotgun (WGS) entry which is preliminary data.</text>
</comment>
<sequence length="143" mass="16511">MTIIEPKTADELAQYYQLRYDTLRRPWNQPPGSERADDDDTALHALLLDDAGSPAGVCRLHLNTPYEGQLRFMGIREDMQGKALGNLLVNYLEDKARSMGATTMTLQARDYAVNFYRRNKYEVVEKTYLLFGTIQHYKMTKQL</sequence>
<evidence type="ECO:0000313" key="2">
    <source>
        <dbReference type="EMBL" id="TXK38140.1"/>
    </source>
</evidence>
<dbReference type="PROSITE" id="PS51186">
    <property type="entry name" value="GNAT"/>
    <property type="match status" value="1"/>
</dbReference>
<protein>
    <submittedName>
        <fullName evidence="2">GNAT family N-acetyltransferase</fullName>
    </submittedName>
</protein>
<dbReference type="Gene3D" id="3.40.630.30">
    <property type="match status" value="1"/>
</dbReference>
<reference evidence="2 3" key="1">
    <citation type="submission" date="2019-08" db="EMBL/GenBank/DDBJ databases">
        <authorList>
            <person name="Shi S."/>
        </authorList>
    </citation>
    <scope>NUCLEOTIDE SEQUENCE [LARGE SCALE GENOMIC DNA]</scope>
    <source>
        <strain evidence="2 3">GY10130</strain>
    </source>
</reference>
<dbReference type="RefSeq" id="WP_147922428.1">
    <property type="nucleotide sequence ID" value="NZ_VRTY01000053.1"/>
</dbReference>
<dbReference type="GO" id="GO:0016747">
    <property type="term" value="F:acyltransferase activity, transferring groups other than amino-acyl groups"/>
    <property type="evidence" value="ECO:0007669"/>
    <property type="project" value="InterPro"/>
</dbReference>
<dbReference type="Pfam" id="PF00583">
    <property type="entry name" value="Acetyltransf_1"/>
    <property type="match status" value="1"/>
</dbReference>
<dbReference type="EMBL" id="VRTY01000053">
    <property type="protein sequence ID" value="TXK38140.1"/>
    <property type="molecule type" value="Genomic_DNA"/>
</dbReference>
<dbReference type="InterPro" id="IPR000182">
    <property type="entry name" value="GNAT_dom"/>
</dbReference>
<keyword evidence="2" id="KW-0808">Transferase</keyword>
<evidence type="ECO:0000313" key="3">
    <source>
        <dbReference type="Proteomes" id="UP000321926"/>
    </source>
</evidence>
<accession>A0A5C8JIF2</accession>
<keyword evidence="3" id="KW-1185">Reference proteome</keyword>
<dbReference type="AlphaFoldDB" id="A0A5C8JIF2"/>
<organism evidence="2 3">
    <name type="scientific">Pontibacter qinzhouensis</name>
    <dbReference type="NCBI Taxonomy" id="2603253"/>
    <lineage>
        <taxon>Bacteria</taxon>
        <taxon>Pseudomonadati</taxon>
        <taxon>Bacteroidota</taxon>
        <taxon>Cytophagia</taxon>
        <taxon>Cytophagales</taxon>
        <taxon>Hymenobacteraceae</taxon>
        <taxon>Pontibacter</taxon>
    </lineage>
</organism>
<proteinExistence type="predicted"/>
<name>A0A5C8JIF2_9BACT</name>
<dbReference type="SUPFAM" id="SSF55729">
    <property type="entry name" value="Acyl-CoA N-acyltransferases (Nat)"/>
    <property type="match status" value="1"/>
</dbReference>
<dbReference type="Proteomes" id="UP000321926">
    <property type="component" value="Unassembled WGS sequence"/>
</dbReference>
<dbReference type="InterPro" id="IPR016181">
    <property type="entry name" value="Acyl_CoA_acyltransferase"/>
</dbReference>